<name>A0A3A9YIQ3_9ACTN</name>
<keyword evidence="5" id="KW-1185">Reference proteome</keyword>
<dbReference type="NCBIfam" id="TIGR00251">
    <property type="entry name" value="DUF167 family protein"/>
    <property type="match status" value="1"/>
</dbReference>
<dbReference type="SUPFAM" id="SSF69786">
    <property type="entry name" value="YggU-like"/>
    <property type="match status" value="1"/>
</dbReference>
<comment type="caution">
    <text evidence="4">The sequence shown here is derived from an EMBL/GenBank/DDBJ whole genome shotgun (WGS) entry which is preliminary data.</text>
</comment>
<dbReference type="Proteomes" id="UP000275865">
    <property type="component" value="Unassembled WGS sequence"/>
</dbReference>
<accession>A0A3A9YIQ3</accession>
<evidence type="ECO:0000313" key="5">
    <source>
        <dbReference type="Proteomes" id="UP000271548"/>
    </source>
</evidence>
<dbReference type="InterPro" id="IPR003746">
    <property type="entry name" value="DUF167"/>
</dbReference>
<dbReference type="Gene3D" id="3.30.1200.10">
    <property type="entry name" value="YggU-like"/>
    <property type="match status" value="1"/>
</dbReference>
<dbReference type="EMBL" id="RAZS01000005">
    <property type="protein sequence ID" value="RKN18812.1"/>
    <property type="molecule type" value="Genomic_DNA"/>
</dbReference>
<dbReference type="HAMAP" id="MF_00634">
    <property type="entry name" value="UPF0235"/>
    <property type="match status" value="1"/>
</dbReference>
<sequence length="103" mass="10647">MPVPAPDRLTVAVRVKPGAARSRVGGRFDGPHGPALVIAVNAPAVDGRATEAARRALAGALDVRPSAVSLRAGAASRDKLFLIERPGPALPELLRRLRDGSGE</sequence>
<evidence type="ECO:0000256" key="1">
    <source>
        <dbReference type="ARBA" id="ARBA00010364"/>
    </source>
</evidence>
<evidence type="ECO:0000313" key="3">
    <source>
        <dbReference type="EMBL" id="RKN18812.1"/>
    </source>
</evidence>
<comment type="similarity">
    <text evidence="1 2">Belongs to the UPF0235 family.</text>
</comment>
<reference evidence="5 6" key="1">
    <citation type="submission" date="2018-09" db="EMBL/GenBank/DDBJ databases">
        <title>Micromonospora sp. nov. MS1-9, isolated from a root of Musa sp.</title>
        <authorList>
            <person name="Kuncharoen N."/>
            <person name="Kudo T."/>
            <person name="Ohkuma M."/>
            <person name="Yuki M."/>
            <person name="Tanasupawat S."/>
        </authorList>
    </citation>
    <scope>NUCLEOTIDE SEQUENCE [LARGE SCALE GENOMIC DNA]</scope>
    <source>
        <strain evidence="4 6">MS1-9</strain>
        <strain evidence="3 5">NGC1-4</strain>
    </source>
</reference>
<protein>
    <recommendedName>
        <fullName evidence="2">UPF0235 protein D7044_07305</fullName>
    </recommendedName>
</protein>
<organism evidence="4 6">
    <name type="scientific">Micromonospora musae</name>
    <dbReference type="NCBI Taxonomy" id="1894970"/>
    <lineage>
        <taxon>Bacteria</taxon>
        <taxon>Bacillati</taxon>
        <taxon>Actinomycetota</taxon>
        <taxon>Actinomycetes</taxon>
        <taxon>Micromonosporales</taxon>
        <taxon>Micromonosporaceae</taxon>
        <taxon>Micromonospora</taxon>
    </lineage>
</organism>
<dbReference type="Pfam" id="PF02594">
    <property type="entry name" value="DUF167"/>
    <property type="match status" value="1"/>
</dbReference>
<gene>
    <name evidence="4" type="ORF">D7044_07305</name>
    <name evidence="3" type="ORF">D7147_15415</name>
</gene>
<evidence type="ECO:0000313" key="4">
    <source>
        <dbReference type="EMBL" id="RKN34624.1"/>
    </source>
</evidence>
<dbReference type="PANTHER" id="PTHR13420:SF7">
    <property type="entry name" value="UPF0235 PROTEIN C15ORF40"/>
    <property type="match status" value="1"/>
</dbReference>
<evidence type="ECO:0000256" key="2">
    <source>
        <dbReference type="HAMAP-Rule" id="MF_00634"/>
    </source>
</evidence>
<dbReference type="Proteomes" id="UP000271548">
    <property type="component" value="Unassembled WGS sequence"/>
</dbReference>
<dbReference type="SMART" id="SM01152">
    <property type="entry name" value="DUF167"/>
    <property type="match status" value="1"/>
</dbReference>
<proteinExistence type="inferred from homology"/>
<dbReference type="RefSeq" id="WP_120678153.1">
    <property type="nucleotide sequence ID" value="NZ_RAZS01000005.1"/>
</dbReference>
<dbReference type="AlphaFoldDB" id="A0A3A9YIQ3"/>
<evidence type="ECO:0000313" key="6">
    <source>
        <dbReference type="Proteomes" id="UP000275865"/>
    </source>
</evidence>
<dbReference type="OrthoDB" id="5244571at2"/>
<dbReference type="InterPro" id="IPR036591">
    <property type="entry name" value="YggU-like_sf"/>
</dbReference>
<dbReference type="PANTHER" id="PTHR13420">
    <property type="entry name" value="UPF0235 PROTEIN C15ORF40"/>
    <property type="match status" value="1"/>
</dbReference>
<dbReference type="GO" id="GO:0005737">
    <property type="term" value="C:cytoplasm"/>
    <property type="evidence" value="ECO:0007669"/>
    <property type="project" value="TreeGrafter"/>
</dbReference>
<dbReference type="EMBL" id="RAZT01000003">
    <property type="protein sequence ID" value="RKN34624.1"/>
    <property type="molecule type" value="Genomic_DNA"/>
</dbReference>